<protein>
    <submittedName>
        <fullName evidence="1">Uncharacterized protein</fullName>
    </submittedName>
</protein>
<accession>F0EX34</accession>
<sequence>MGEVQAAFGQQKTRLEQGNGHCGGVSLSAARSYQQTSARHYTVFPAMQTSSLQPAQNALK</sequence>
<organism evidence="1 2">
    <name type="scientific">Kingella denitrificans ATCC 33394</name>
    <dbReference type="NCBI Taxonomy" id="888741"/>
    <lineage>
        <taxon>Bacteria</taxon>
        <taxon>Pseudomonadati</taxon>
        <taxon>Pseudomonadota</taxon>
        <taxon>Betaproteobacteria</taxon>
        <taxon>Neisseriales</taxon>
        <taxon>Neisseriaceae</taxon>
        <taxon>Kingella</taxon>
    </lineage>
</organism>
<reference evidence="1 2" key="1">
    <citation type="submission" date="2011-01" db="EMBL/GenBank/DDBJ databases">
        <authorList>
            <person name="Muzny D."/>
            <person name="Qin X."/>
            <person name="Deng J."/>
            <person name="Jiang H."/>
            <person name="Liu Y."/>
            <person name="Qu J."/>
            <person name="Song X.-Z."/>
            <person name="Zhang L."/>
            <person name="Thornton R."/>
            <person name="Coyle M."/>
            <person name="Francisco L."/>
            <person name="Jackson L."/>
            <person name="Javaid M."/>
            <person name="Korchina V."/>
            <person name="Kovar C."/>
            <person name="Mata R."/>
            <person name="Mathew T."/>
            <person name="Ngo R."/>
            <person name="Nguyen L."/>
            <person name="Nguyen N."/>
            <person name="Okwuonu G."/>
            <person name="Ongeri F."/>
            <person name="Pham C."/>
            <person name="Simmons D."/>
            <person name="Wilczek-Boney K."/>
            <person name="Hale W."/>
            <person name="Jakkamsetti A."/>
            <person name="Pham P."/>
            <person name="Ruth R."/>
            <person name="San Lucas F."/>
            <person name="Warren J."/>
            <person name="Zhang J."/>
            <person name="Zhao Z."/>
            <person name="Zhou C."/>
            <person name="Zhu D."/>
            <person name="Lee S."/>
            <person name="Bess C."/>
            <person name="Blankenburg K."/>
            <person name="Forbes L."/>
            <person name="Fu Q."/>
            <person name="Gubbala S."/>
            <person name="Hirani K."/>
            <person name="Jayaseelan J.C."/>
            <person name="Lara F."/>
            <person name="Munidasa M."/>
            <person name="Palculict T."/>
            <person name="Patil S."/>
            <person name="Pu L.-L."/>
            <person name="Saada N."/>
            <person name="Tang L."/>
            <person name="Weissenberger G."/>
            <person name="Zhu Y."/>
            <person name="Hemphill L."/>
            <person name="Shang Y."/>
            <person name="Youmans B."/>
            <person name="Ayvaz T."/>
            <person name="Ross M."/>
            <person name="Santibanez J."/>
            <person name="Aqrawi P."/>
            <person name="Gross S."/>
            <person name="Joshi V."/>
            <person name="Fowler G."/>
            <person name="Nazareth L."/>
            <person name="Reid J."/>
            <person name="Worley K."/>
            <person name="Petrosino J."/>
            <person name="Highlander S."/>
            <person name="Gibbs R."/>
        </authorList>
    </citation>
    <scope>NUCLEOTIDE SEQUENCE [LARGE SCALE GENOMIC DNA]</scope>
    <source>
        <strain evidence="1 2">ATCC 33394</strain>
    </source>
</reference>
<dbReference type="Proteomes" id="UP000004088">
    <property type="component" value="Unassembled WGS sequence"/>
</dbReference>
<dbReference type="EMBL" id="AEWV01000006">
    <property type="protein sequence ID" value="EGC18265.1"/>
    <property type="molecule type" value="Genomic_DNA"/>
</dbReference>
<evidence type="ECO:0000313" key="2">
    <source>
        <dbReference type="Proteomes" id="UP000004088"/>
    </source>
</evidence>
<keyword evidence="2" id="KW-1185">Reference proteome</keyword>
<dbReference type="STRING" id="888741.HMPREF9098_0414"/>
<dbReference type="AlphaFoldDB" id="F0EX34"/>
<evidence type="ECO:0000313" key="1">
    <source>
        <dbReference type="EMBL" id="EGC18265.1"/>
    </source>
</evidence>
<proteinExistence type="predicted"/>
<comment type="caution">
    <text evidence="1">The sequence shown here is derived from an EMBL/GenBank/DDBJ whole genome shotgun (WGS) entry which is preliminary data.</text>
</comment>
<gene>
    <name evidence="1" type="ORF">HMPREF9098_0414</name>
</gene>
<dbReference type="HOGENOM" id="CLU_2935377_0_0_4"/>
<name>F0EX34_9NEIS</name>